<evidence type="ECO:0000313" key="1">
    <source>
        <dbReference type="EMBL" id="SEH04960.1"/>
    </source>
</evidence>
<dbReference type="AlphaFoldDB" id="A0A1H6F4B1"/>
<proteinExistence type="predicted"/>
<evidence type="ECO:0000313" key="2">
    <source>
        <dbReference type="Proteomes" id="UP000236724"/>
    </source>
</evidence>
<accession>A0A1H6F4B1</accession>
<organism evidence="1 2">
    <name type="scientific">Candidatus Venteria ishoeyi</name>
    <dbReference type="NCBI Taxonomy" id="1899563"/>
    <lineage>
        <taxon>Bacteria</taxon>
        <taxon>Pseudomonadati</taxon>
        <taxon>Pseudomonadota</taxon>
        <taxon>Gammaproteobacteria</taxon>
        <taxon>Thiotrichales</taxon>
        <taxon>Thiotrichaceae</taxon>
        <taxon>Venteria</taxon>
    </lineage>
</organism>
<dbReference type="Gene3D" id="1.20.1270.390">
    <property type="match status" value="1"/>
</dbReference>
<protein>
    <recommendedName>
        <fullName evidence="3">DUF4398 domain-containing protein</fullName>
    </recommendedName>
</protein>
<reference evidence="1 2" key="1">
    <citation type="submission" date="2016-10" db="EMBL/GenBank/DDBJ databases">
        <authorList>
            <person name="de Groot N.N."/>
        </authorList>
    </citation>
    <scope>NUCLEOTIDE SEQUENCE [LARGE SCALE GENOMIC DNA]</scope>
    <source>
        <strain evidence="1">MBHS1</strain>
    </source>
</reference>
<dbReference type="EMBL" id="FMSV02000136">
    <property type="protein sequence ID" value="SEH04960.1"/>
    <property type="molecule type" value="Genomic_DNA"/>
</dbReference>
<evidence type="ECO:0008006" key="3">
    <source>
        <dbReference type="Google" id="ProtNLM"/>
    </source>
</evidence>
<name>A0A1H6F4B1_9GAMM</name>
<keyword evidence="2" id="KW-1185">Reference proteome</keyword>
<dbReference type="Proteomes" id="UP000236724">
    <property type="component" value="Unassembled WGS sequence"/>
</dbReference>
<gene>
    <name evidence="1" type="ORF">MBHS_00813</name>
</gene>
<sequence>MLSACSSVLPPTQAMSDARQAIQAARDIKAHVYLPANIACAERRLHQAEKELSAGPHAYHYAHFNAEVAKEEAVYAHQLTQTLLSAESGLQQVKAQGFEWLYTEVLLKEAKALALHGDLQKASALAASALEQVEQALAQAEAALHVEPVNRKIQP</sequence>